<feature type="domain" description="2Fe-2S ferredoxin-type" evidence="6">
    <location>
        <begin position="29"/>
        <end position="115"/>
    </location>
</feature>
<accession>A0A242MBG0</accession>
<keyword evidence="5" id="KW-0408">Iron</keyword>
<dbReference type="InterPro" id="IPR006058">
    <property type="entry name" value="2Fe2S_fd_BS"/>
</dbReference>
<dbReference type="GO" id="GO:0004854">
    <property type="term" value="F:xanthine dehydrogenase activity"/>
    <property type="evidence" value="ECO:0007669"/>
    <property type="project" value="InterPro"/>
</dbReference>
<dbReference type="Gene3D" id="3.10.20.30">
    <property type="match status" value="1"/>
</dbReference>
<evidence type="ECO:0000313" key="11">
    <source>
        <dbReference type="Proteomes" id="UP000195221"/>
    </source>
</evidence>
<organism evidence="8 11">
    <name type="scientific">Caballeronia sordidicola</name>
    <name type="common">Burkholderia sordidicola</name>
    <dbReference type="NCBI Taxonomy" id="196367"/>
    <lineage>
        <taxon>Bacteria</taxon>
        <taxon>Pseudomonadati</taxon>
        <taxon>Pseudomonadota</taxon>
        <taxon>Betaproteobacteria</taxon>
        <taxon>Burkholderiales</taxon>
        <taxon>Burkholderiaceae</taxon>
        <taxon>Caballeronia</taxon>
    </lineage>
</organism>
<dbReference type="InterPro" id="IPR014307">
    <property type="entry name" value="Xanthine_DH_ssu"/>
</dbReference>
<proteinExistence type="predicted"/>
<dbReference type="Pfam" id="PF03450">
    <property type="entry name" value="CO_deh_flav_C"/>
    <property type="match status" value="1"/>
</dbReference>
<reference evidence="8 11" key="2">
    <citation type="submission" date="2017-03" db="EMBL/GenBank/DDBJ databases">
        <title>Genome analysis of strain PAMC 26577.</title>
        <authorList>
            <person name="Oh H.-M."/>
            <person name="Yang J.-A."/>
        </authorList>
    </citation>
    <scope>NUCLEOTIDE SEQUENCE [LARGE SCALE GENOMIC DNA]</scope>
    <source>
        <strain evidence="8 11">PAMC 26577</strain>
    </source>
</reference>
<dbReference type="InterPro" id="IPR012675">
    <property type="entry name" value="Beta-grasp_dom_sf"/>
</dbReference>
<dbReference type="CDD" id="cd00207">
    <property type="entry name" value="fer2"/>
    <property type="match status" value="1"/>
</dbReference>
<evidence type="ECO:0000256" key="4">
    <source>
        <dbReference type="ARBA" id="ARBA00023002"/>
    </source>
</evidence>
<dbReference type="EMBL" id="NBTZ01000131">
    <property type="protein sequence ID" value="OTP68628.1"/>
    <property type="molecule type" value="Genomic_DNA"/>
</dbReference>
<dbReference type="PIRSF" id="PIRSF036557">
    <property type="entry name" value="XdhA_RC"/>
    <property type="match status" value="1"/>
</dbReference>
<keyword evidence="4" id="KW-0560">Oxidoreductase</keyword>
<dbReference type="PANTHER" id="PTHR45444:SF3">
    <property type="entry name" value="XANTHINE DEHYDROGENASE"/>
    <property type="match status" value="1"/>
</dbReference>
<keyword evidence="3" id="KW-0274">FAD</keyword>
<dbReference type="PROSITE" id="PS51085">
    <property type="entry name" value="2FE2S_FER_2"/>
    <property type="match status" value="1"/>
</dbReference>
<dbReference type="Proteomes" id="UP000195221">
    <property type="component" value="Unassembled WGS sequence"/>
</dbReference>
<dbReference type="InterPro" id="IPR016167">
    <property type="entry name" value="FAD-bd_PCMH_sub1"/>
</dbReference>
<dbReference type="GO" id="GO:0071949">
    <property type="term" value="F:FAD binding"/>
    <property type="evidence" value="ECO:0007669"/>
    <property type="project" value="InterPro"/>
</dbReference>
<name>A0A242MBG0_CABSO</name>
<dbReference type="InterPro" id="IPR002888">
    <property type="entry name" value="2Fe-2S-bd"/>
</dbReference>
<dbReference type="InterPro" id="IPR036884">
    <property type="entry name" value="2Fe-2S-bd_dom_sf"/>
</dbReference>
<evidence type="ECO:0000313" key="9">
    <source>
        <dbReference type="EMBL" id="OTP73987.1"/>
    </source>
</evidence>
<comment type="caution">
    <text evidence="8">The sequence shown here is derived from an EMBL/GenBank/DDBJ whole genome shotgun (WGS) entry which is preliminary data.</text>
</comment>
<dbReference type="SUPFAM" id="SSF55447">
    <property type="entry name" value="CO dehydrogenase flavoprotein C-terminal domain-like"/>
    <property type="match status" value="1"/>
</dbReference>
<evidence type="ECO:0000256" key="2">
    <source>
        <dbReference type="ARBA" id="ARBA00022723"/>
    </source>
</evidence>
<evidence type="ECO:0000256" key="5">
    <source>
        <dbReference type="ARBA" id="ARBA00023004"/>
    </source>
</evidence>
<dbReference type="PROSITE" id="PS51387">
    <property type="entry name" value="FAD_PCMH"/>
    <property type="match status" value="1"/>
</dbReference>
<dbReference type="SUPFAM" id="SSF47741">
    <property type="entry name" value="CO dehydrogenase ISP C-domain like"/>
    <property type="match status" value="1"/>
</dbReference>
<dbReference type="Pfam" id="PF00941">
    <property type="entry name" value="FAD_binding_5"/>
    <property type="match status" value="1"/>
</dbReference>
<dbReference type="Gene3D" id="3.30.43.10">
    <property type="entry name" value="Uridine Diphospho-n-acetylenolpyruvylglucosamine Reductase, domain 2"/>
    <property type="match status" value="1"/>
</dbReference>
<dbReference type="GO" id="GO:0051537">
    <property type="term" value="F:2 iron, 2 sulfur cluster binding"/>
    <property type="evidence" value="ECO:0007669"/>
    <property type="project" value="InterPro"/>
</dbReference>
<evidence type="ECO:0000313" key="8">
    <source>
        <dbReference type="EMBL" id="OTP68628.1"/>
    </source>
</evidence>
<dbReference type="InterPro" id="IPR002346">
    <property type="entry name" value="Mopterin_DH_FAD-bd"/>
</dbReference>
<dbReference type="PROSITE" id="PS00197">
    <property type="entry name" value="2FE2S_FER_1"/>
    <property type="match status" value="1"/>
</dbReference>
<evidence type="ECO:0000259" key="6">
    <source>
        <dbReference type="PROSITE" id="PS51085"/>
    </source>
</evidence>
<dbReference type="Gene3D" id="3.30.465.10">
    <property type="match status" value="1"/>
</dbReference>
<evidence type="ECO:0000256" key="3">
    <source>
        <dbReference type="ARBA" id="ARBA00022827"/>
    </source>
</evidence>
<dbReference type="InterPro" id="IPR036683">
    <property type="entry name" value="CO_DH_flav_C_dom_sf"/>
</dbReference>
<dbReference type="InterPro" id="IPR016208">
    <property type="entry name" value="Ald_Oxase/xanthine_DH-like"/>
</dbReference>
<dbReference type="Gene3D" id="3.30.390.50">
    <property type="entry name" value="CO dehydrogenase flavoprotein, C-terminal domain"/>
    <property type="match status" value="1"/>
</dbReference>
<dbReference type="SUPFAM" id="SSF54292">
    <property type="entry name" value="2Fe-2S ferredoxin-like"/>
    <property type="match status" value="1"/>
</dbReference>
<dbReference type="InterPro" id="IPR001041">
    <property type="entry name" value="2Fe-2S_ferredoxin-type"/>
</dbReference>
<dbReference type="Pfam" id="PF01799">
    <property type="entry name" value="Fer2_2"/>
    <property type="match status" value="1"/>
</dbReference>
<dbReference type="InterPro" id="IPR012175">
    <property type="entry name" value="Xanth_DH_ssu_bac"/>
</dbReference>
<feature type="domain" description="FAD-binding PCMH-type" evidence="7">
    <location>
        <begin position="227"/>
        <end position="400"/>
    </location>
</feature>
<dbReference type="Gene3D" id="1.10.150.120">
    <property type="entry name" value="[2Fe-2S]-binding domain"/>
    <property type="match status" value="1"/>
</dbReference>
<dbReference type="SMART" id="SM01092">
    <property type="entry name" value="CO_deh_flav_C"/>
    <property type="match status" value="1"/>
</dbReference>
<dbReference type="InterPro" id="IPR036318">
    <property type="entry name" value="FAD-bd_PCMH-like_sf"/>
</dbReference>
<evidence type="ECO:0000259" key="7">
    <source>
        <dbReference type="PROSITE" id="PS51387"/>
    </source>
</evidence>
<dbReference type="AlphaFoldDB" id="A0A242MBG0"/>
<sequence>MRSSAGLSKPISRNARLIRNVSDFYMTTQTIRFFQHGAIREVLDAPATRTVLQHLREHDQCTGTKEGCAEGDCGACTVVIGELDGDGQPQLKAVNACIQLMPTLDGRALFTVEDLREKDGTLHPVQQAMVDCHGSQCGFCTPGFVMSMWALYQNQPSDAGMPTRDEINAALSGNLCRCTGYRPIVDASQKMFEYPRSALDRETLKEQLQSIQRKYTFEYTAPDARGAAFGRPTFYAPVTLAEFGRLRAEHPDARILAGSTDIGLWITKQFRNLGDILFIGNVAELKSITRDAQWLTVGAAASLEDAYGALSSIYPELAEMWTRFASRPIRNAGTLGGNVANGSPIGDSMPALIALDAEIVLQRAMKTRSMPLDKFYLGYQKSALEPGEFVAAIRVPLPSAKLRFRTYKVSKRYDSDISAVCAAFAVTLDGTRVTAARFAFGGMAATPKRASNAEAVLVNQEWNEANVQAAMQALDVDFQPLTDMRASSAYRSKVARNVLWRFFLETRENEPLALHDVNAFAFDTQ</sequence>
<dbReference type="Proteomes" id="UP000194546">
    <property type="component" value="Unassembled WGS sequence"/>
</dbReference>
<keyword evidence="1" id="KW-0285">Flavoprotein</keyword>
<gene>
    <name evidence="9" type="ORF">PAMC26510_17675</name>
    <name evidence="8" type="ORF">PAMC26577_33160</name>
</gene>
<dbReference type="PANTHER" id="PTHR45444">
    <property type="entry name" value="XANTHINE DEHYDROGENASE"/>
    <property type="match status" value="1"/>
</dbReference>
<keyword evidence="2" id="KW-0479">Metal-binding</keyword>
<dbReference type="InterPro" id="IPR016166">
    <property type="entry name" value="FAD-bd_PCMH"/>
</dbReference>
<dbReference type="InterPro" id="IPR016169">
    <property type="entry name" value="FAD-bd_PCMH_sub2"/>
</dbReference>
<dbReference type="InterPro" id="IPR005107">
    <property type="entry name" value="CO_DH_flav_C"/>
</dbReference>
<dbReference type="NCBIfam" id="TIGR02963">
    <property type="entry name" value="xanthine_xdhA"/>
    <property type="match status" value="1"/>
</dbReference>
<dbReference type="SUPFAM" id="SSF56176">
    <property type="entry name" value="FAD-binding/transporter-associated domain-like"/>
    <property type="match status" value="1"/>
</dbReference>
<evidence type="ECO:0000256" key="1">
    <source>
        <dbReference type="ARBA" id="ARBA00022630"/>
    </source>
</evidence>
<protein>
    <submittedName>
        <fullName evidence="8">Xanthine dehydrogenase, iron-sulfur cluster and FAD-binding subunit A</fullName>
    </submittedName>
</protein>
<dbReference type="GO" id="GO:0005506">
    <property type="term" value="F:iron ion binding"/>
    <property type="evidence" value="ECO:0007669"/>
    <property type="project" value="InterPro"/>
</dbReference>
<evidence type="ECO:0000313" key="10">
    <source>
        <dbReference type="Proteomes" id="UP000194546"/>
    </source>
</evidence>
<reference evidence="9 10" key="1">
    <citation type="submission" date="2017-03" db="EMBL/GenBank/DDBJ databases">
        <title>Genome analysis of strain PAMC 26510.</title>
        <authorList>
            <person name="Oh H.-M."/>
            <person name="Yang J.-A."/>
        </authorList>
    </citation>
    <scope>NUCLEOTIDE SEQUENCE [LARGE SCALE GENOMIC DNA]</scope>
    <source>
        <strain evidence="9 10">PAMC 26510</strain>
    </source>
</reference>
<dbReference type="Pfam" id="PF00111">
    <property type="entry name" value="Fer2"/>
    <property type="match status" value="1"/>
</dbReference>
<dbReference type="EMBL" id="NBTY01000093">
    <property type="protein sequence ID" value="OTP73987.1"/>
    <property type="molecule type" value="Genomic_DNA"/>
</dbReference>
<dbReference type="InterPro" id="IPR036010">
    <property type="entry name" value="2Fe-2S_ferredoxin-like_sf"/>
</dbReference>